<protein>
    <submittedName>
        <fullName evidence="1">Uncharacterized protein</fullName>
    </submittedName>
</protein>
<dbReference type="EMBL" id="CM001167">
    <property type="protein sequence ID" value="EGJ71700.1"/>
    <property type="molecule type" value="Genomic_DNA"/>
</dbReference>
<keyword evidence="2" id="KW-1185">Reference proteome</keyword>
<accession>F3ZPW3</accession>
<reference evidence="1 2" key="1">
    <citation type="journal article" date="2011" name="Stand. Genomic Sci.">
        <title>Non-contiguous finished genome sequence of Bacteroides coprosuis type strain (PC139).</title>
        <authorList>
            <person name="Land M."/>
            <person name="Held B."/>
            <person name="Gronow S."/>
            <person name="Abt B."/>
            <person name="Lucas S."/>
            <person name="Del Rio T.G."/>
            <person name="Nolan M."/>
            <person name="Tice H."/>
            <person name="Cheng J.F."/>
            <person name="Pitluck S."/>
            <person name="Liolios K."/>
            <person name="Pagani I."/>
            <person name="Ivanova N."/>
            <person name="Mavromatis K."/>
            <person name="Mikhailova N."/>
            <person name="Pati A."/>
            <person name="Tapia R."/>
            <person name="Han C."/>
            <person name="Goodwin L."/>
            <person name="Chen A."/>
            <person name="Palaniappan K."/>
            <person name="Hauser L."/>
            <person name="Brambilla E.M."/>
            <person name="Rohde M."/>
            <person name="Goker M."/>
            <person name="Detter J.C."/>
            <person name="Woyke T."/>
            <person name="Bristow J."/>
            <person name="Eisen J.A."/>
            <person name="Markowitz V."/>
            <person name="Hugenholtz P."/>
            <person name="Kyrpides N.C."/>
            <person name="Klenk H.P."/>
            <person name="Lapidus A."/>
        </authorList>
    </citation>
    <scope>NUCLEOTIDE SEQUENCE</scope>
    <source>
        <strain evidence="1 2">DSM 18011</strain>
    </source>
</reference>
<name>F3ZPW3_9BACE</name>
<evidence type="ECO:0000313" key="2">
    <source>
        <dbReference type="Proteomes" id="UP000018439"/>
    </source>
</evidence>
<dbReference type="AlphaFoldDB" id="F3ZPW3"/>
<dbReference type="Proteomes" id="UP000018439">
    <property type="component" value="Chromosome"/>
</dbReference>
<evidence type="ECO:0000313" key="1">
    <source>
        <dbReference type="EMBL" id="EGJ71700.1"/>
    </source>
</evidence>
<organism evidence="1 2">
    <name type="scientific">Bacteroides coprosuis DSM 18011</name>
    <dbReference type="NCBI Taxonomy" id="679937"/>
    <lineage>
        <taxon>Bacteria</taxon>
        <taxon>Pseudomonadati</taxon>
        <taxon>Bacteroidota</taxon>
        <taxon>Bacteroidia</taxon>
        <taxon>Bacteroidales</taxon>
        <taxon>Bacteroidaceae</taxon>
        <taxon>Bacteroides</taxon>
    </lineage>
</organism>
<proteinExistence type="predicted"/>
<sequence length="159" mass="18488">MNLKKVNPNDIIHINLSTYLDQYGMLVEAHDTQKGIILNSSFEIVYRIPSKTAEFRMVFYGNEKGKDAYKMYFRRPKMPWILISGNYPMSQASRNRIEVYKALLHKHFLLSASRKCKDYLAIAKNGEVYMEGVDNCLRISSMDKALNRKCVLDVCSNYK</sequence>
<dbReference type="HOGENOM" id="CLU_1657292_0_0_10"/>
<gene>
    <name evidence="1" type="ORF">Bcop_1506</name>
</gene>